<protein>
    <submittedName>
        <fullName evidence="3">MFS transporter</fullName>
    </submittedName>
</protein>
<dbReference type="RefSeq" id="WP_208472091.1">
    <property type="nucleotide sequence ID" value="NZ_JAGFNS010000033.1"/>
</dbReference>
<evidence type="ECO:0000313" key="4">
    <source>
        <dbReference type="Proteomes" id="UP000679690"/>
    </source>
</evidence>
<evidence type="ECO:0000313" key="3">
    <source>
        <dbReference type="EMBL" id="MBO3742933.1"/>
    </source>
</evidence>
<feature type="transmembrane region" description="Helical" evidence="2">
    <location>
        <begin position="173"/>
        <end position="194"/>
    </location>
</feature>
<dbReference type="InterPro" id="IPR036259">
    <property type="entry name" value="MFS_trans_sf"/>
</dbReference>
<reference evidence="3 4" key="1">
    <citation type="submission" date="2021-03" db="EMBL/GenBank/DDBJ databases">
        <title>Actinoplanes flavus sp. nov., a novel actinomycete isolated from Coconut Palm rhizosphere soil.</title>
        <authorList>
            <person name="Luo X."/>
        </authorList>
    </citation>
    <scope>NUCLEOTIDE SEQUENCE [LARGE SCALE GENOMIC DNA]</scope>
    <source>
        <strain evidence="3 4">NEAU-H7</strain>
    </source>
</reference>
<feature type="transmembrane region" description="Helical" evidence="2">
    <location>
        <begin position="51"/>
        <end position="70"/>
    </location>
</feature>
<accession>A0ABS3UWG7</accession>
<comment type="caution">
    <text evidence="3">The sequence shown here is derived from an EMBL/GenBank/DDBJ whole genome shotgun (WGS) entry which is preliminary data.</text>
</comment>
<organism evidence="3 4">
    <name type="scientific">Actinoplanes flavus</name>
    <dbReference type="NCBI Taxonomy" id="2820290"/>
    <lineage>
        <taxon>Bacteria</taxon>
        <taxon>Bacillati</taxon>
        <taxon>Actinomycetota</taxon>
        <taxon>Actinomycetes</taxon>
        <taxon>Micromonosporales</taxon>
        <taxon>Micromonosporaceae</taxon>
        <taxon>Actinoplanes</taxon>
    </lineage>
</organism>
<dbReference type="EMBL" id="JAGFNS010000033">
    <property type="protein sequence ID" value="MBO3742933.1"/>
    <property type="molecule type" value="Genomic_DNA"/>
</dbReference>
<dbReference type="Proteomes" id="UP000679690">
    <property type="component" value="Unassembled WGS sequence"/>
</dbReference>
<feature type="transmembrane region" description="Helical" evidence="2">
    <location>
        <begin position="143"/>
        <end position="167"/>
    </location>
</feature>
<keyword evidence="2" id="KW-0812">Transmembrane</keyword>
<feature type="compositionally biased region" description="Basic residues" evidence="1">
    <location>
        <begin position="403"/>
        <end position="421"/>
    </location>
</feature>
<feature type="transmembrane region" description="Helical" evidence="2">
    <location>
        <begin position="367"/>
        <end position="387"/>
    </location>
</feature>
<sequence>MPRAVGVGGYRAVLGLPFALRTFVPAIGGRLAYGVLPLAILFTVQQATSSYAVAGLAAAGFGIAAVTLPVKTRLAERHGQHAVLPPLALVCAVALAVASVVRDPAVLVVVITLAGFAAPPLGPSMRASWRRLTAGTSLKPRAYGLDAVVEETLYLVGPLVAGLLVAAGPAHRALLLSAFLLLAGTLGMATAPPARHREPAAPGRLFDPGPLRSPGVRGLLAAILGVGAGTSVAYTCIAATAQNHGRPGAAGLLEAALAVGSVIGGLLWARREPGRHPLRQLAALAGVLAAGLTAASAAPGLITLGLVLCATGTALAPVYVVAYLAADDLAGEGSAAEAGTWVNVATNAGSSAGAALAGIIAESHGPGPGFLTGATLLAVTATAVTLATQPKRDRRAVADGNHHSSHTHHPAPPKPARHCGR</sequence>
<keyword evidence="4" id="KW-1185">Reference proteome</keyword>
<evidence type="ECO:0000256" key="1">
    <source>
        <dbReference type="SAM" id="MobiDB-lite"/>
    </source>
</evidence>
<dbReference type="Pfam" id="PF07690">
    <property type="entry name" value="MFS_1"/>
    <property type="match status" value="1"/>
</dbReference>
<dbReference type="SUPFAM" id="SSF103473">
    <property type="entry name" value="MFS general substrate transporter"/>
    <property type="match status" value="1"/>
</dbReference>
<feature type="transmembrane region" description="Helical" evidence="2">
    <location>
        <begin position="82"/>
        <end position="99"/>
    </location>
</feature>
<dbReference type="Gene3D" id="1.20.1250.20">
    <property type="entry name" value="MFS general substrate transporter like domains"/>
    <property type="match status" value="1"/>
</dbReference>
<gene>
    <name evidence="3" type="ORF">J5X75_36050</name>
</gene>
<feature type="transmembrane region" description="Helical" evidence="2">
    <location>
        <begin position="215"/>
        <end position="241"/>
    </location>
</feature>
<dbReference type="InterPro" id="IPR011701">
    <property type="entry name" value="MFS"/>
</dbReference>
<feature type="transmembrane region" description="Helical" evidence="2">
    <location>
        <begin position="281"/>
        <end position="298"/>
    </location>
</feature>
<dbReference type="PANTHER" id="PTHR23542:SF1">
    <property type="entry name" value="MAJOR FACILITATOR SUPERFAMILY (MFS) PROFILE DOMAIN-CONTAINING PROTEIN"/>
    <property type="match status" value="1"/>
</dbReference>
<dbReference type="PANTHER" id="PTHR23542">
    <property type="match status" value="1"/>
</dbReference>
<feature type="transmembrane region" description="Helical" evidence="2">
    <location>
        <begin position="247"/>
        <end position="269"/>
    </location>
</feature>
<feature type="transmembrane region" description="Helical" evidence="2">
    <location>
        <begin position="12"/>
        <end position="31"/>
    </location>
</feature>
<feature type="region of interest" description="Disordered" evidence="1">
    <location>
        <begin position="389"/>
        <end position="421"/>
    </location>
</feature>
<feature type="transmembrane region" description="Helical" evidence="2">
    <location>
        <begin position="304"/>
        <end position="326"/>
    </location>
</feature>
<name>A0ABS3UWG7_9ACTN</name>
<feature type="transmembrane region" description="Helical" evidence="2">
    <location>
        <begin position="105"/>
        <end position="122"/>
    </location>
</feature>
<proteinExistence type="predicted"/>
<keyword evidence="2" id="KW-0472">Membrane</keyword>
<keyword evidence="2" id="KW-1133">Transmembrane helix</keyword>
<evidence type="ECO:0000256" key="2">
    <source>
        <dbReference type="SAM" id="Phobius"/>
    </source>
</evidence>